<feature type="region of interest" description="Disordered" evidence="1">
    <location>
        <begin position="461"/>
        <end position="480"/>
    </location>
</feature>
<dbReference type="InterPro" id="IPR036869">
    <property type="entry name" value="J_dom_sf"/>
</dbReference>
<evidence type="ECO:0008006" key="4">
    <source>
        <dbReference type="Google" id="ProtNLM"/>
    </source>
</evidence>
<organism evidence="3">
    <name type="scientific">Melampsora larici-populina (strain 98AG31 / pathotype 3-4-7)</name>
    <name type="common">Poplar leaf rust fungus</name>
    <dbReference type="NCBI Taxonomy" id="747676"/>
    <lineage>
        <taxon>Eukaryota</taxon>
        <taxon>Fungi</taxon>
        <taxon>Dikarya</taxon>
        <taxon>Basidiomycota</taxon>
        <taxon>Pucciniomycotina</taxon>
        <taxon>Pucciniomycetes</taxon>
        <taxon>Pucciniales</taxon>
        <taxon>Melampsoraceae</taxon>
        <taxon>Melampsora</taxon>
    </lineage>
</organism>
<feature type="compositionally biased region" description="Basic and acidic residues" evidence="1">
    <location>
        <begin position="100"/>
        <end position="114"/>
    </location>
</feature>
<feature type="region of interest" description="Disordered" evidence="1">
    <location>
        <begin position="371"/>
        <end position="417"/>
    </location>
</feature>
<keyword evidence="3" id="KW-1185">Reference proteome</keyword>
<name>F4RMN2_MELLP</name>
<feature type="compositionally biased region" description="Polar residues" evidence="1">
    <location>
        <begin position="313"/>
        <end position="323"/>
    </location>
</feature>
<dbReference type="KEGG" id="mlr:MELLADRAFT_116559"/>
<dbReference type="SUPFAM" id="SSF46565">
    <property type="entry name" value="Chaperone J-domain"/>
    <property type="match status" value="1"/>
</dbReference>
<dbReference type="GO" id="GO:0030276">
    <property type="term" value="F:clathrin binding"/>
    <property type="evidence" value="ECO:0007669"/>
    <property type="project" value="TreeGrafter"/>
</dbReference>
<gene>
    <name evidence="2" type="ORF">MELLADRAFT_116559</name>
</gene>
<feature type="compositionally biased region" description="Basic and acidic residues" evidence="1">
    <location>
        <begin position="383"/>
        <end position="393"/>
    </location>
</feature>
<proteinExistence type="predicted"/>
<dbReference type="GO" id="GO:0072318">
    <property type="term" value="P:clathrin coat disassembly"/>
    <property type="evidence" value="ECO:0007669"/>
    <property type="project" value="TreeGrafter"/>
</dbReference>
<feature type="region of interest" description="Disordered" evidence="1">
    <location>
        <begin position="308"/>
        <end position="329"/>
    </location>
</feature>
<dbReference type="CDD" id="cd06257">
    <property type="entry name" value="DnaJ"/>
    <property type="match status" value="1"/>
</dbReference>
<feature type="region of interest" description="Disordered" evidence="1">
    <location>
        <begin position="183"/>
        <end position="267"/>
    </location>
</feature>
<feature type="compositionally biased region" description="Polar residues" evidence="1">
    <location>
        <begin position="9"/>
        <end position="32"/>
    </location>
</feature>
<dbReference type="InterPro" id="IPR009060">
    <property type="entry name" value="UBA-like_sf"/>
</dbReference>
<dbReference type="InterPro" id="IPR001623">
    <property type="entry name" value="DnaJ_domain"/>
</dbReference>
<dbReference type="FunFam" id="1.10.287.110:FF:000002">
    <property type="entry name" value="putative tyrosine-protein phosphatase auxilin isoform X2"/>
    <property type="match status" value="1"/>
</dbReference>
<dbReference type="PANTHER" id="PTHR23172">
    <property type="entry name" value="AUXILIN/CYCLIN G-ASSOCIATED KINASE-RELATED"/>
    <property type="match status" value="1"/>
</dbReference>
<protein>
    <recommendedName>
        <fullName evidence="4">UBA domain-containing protein</fullName>
    </recommendedName>
</protein>
<dbReference type="RefSeq" id="XP_007410380.1">
    <property type="nucleotide sequence ID" value="XM_007410318.1"/>
</dbReference>
<feature type="compositionally biased region" description="Polar residues" evidence="1">
    <location>
        <begin position="371"/>
        <end position="382"/>
    </location>
</feature>
<dbReference type="HOGENOM" id="CLU_005723_1_0_1"/>
<dbReference type="Gene3D" id="1.10.8.10">
    <property type="entry name" value="DNA helicase RuvA subunit, C-terminal domain"/>
    <property type="match status" value="1"/>
</dbReference>
<evidence type="ECO:0000313" key="2">
    <source>
        <dbReference type="EMBL" id="EGG06142.1"/>
    </source>
</evidence>
<feature type="region of interest" description="Disordered" evidence="1">
    <location>
        <begin position="1"/>
        <end position="171"/>
    </location>
</feature>
<dbReference type="SUPFAM" id="SSF48452">
    <property type="entry name" value="TPR-like"/>
    <property type="match status" value="1"/>
</dbReference>
<dbReference type="PANTHER" id="PTHR23172:SF19">
    <property type="entry name" value="J DOMAIN-CONTAINING PROTEIN"/>
    <property type="match status" value="1"/>
</dbReference>
<dbReference type="STRING" id="747676.F4RMN2"/>
<dbReference type="AlphaFoldDB" id="F4RMN2"/>
<reference evidence="3" key="1">
    <citation type="journal article" date="2011" name="Proc. Natl. Acad. Sci. U.S.A.">
        <title>Obligate biotrophy features unraveled by the genomic analysis of rust fungi.</title>
        <authorList>
            <person name="Duplessis S."/>
            <person name="Cuomo C.A."/>
            <person name="Lin Y.-C."/>
            <person name="Aerts A."/>
            <person name="Tisserant E."/>
            <person name="Veneault-Fourrey C."/>
            <person name="Joly D.L."/>
            <person name="Hacquard S."/>
            <person name="Amselem J."/>
            <person name="Cantarel B.L."/>
            <person name="Chiu R."/>
            <person name="Coutinho P.M."/>
            <person name="Feau N."/>
            <person name="Field M."/>
            <person name="Frey P."/>
            <person name="Gelhaye E."/>
            <person name="Goldberg J."/>
            <person name="Grabherr M.G."/>
            <person name="Kodira C.D."/>
            <person name="Kohler A."/>
            <person name="Kuees U."/>
            <person name="Lindquist E.A."/>
            <person name="Lucas S.M."/>
            <person name="Mago R."/>
            <person name="Mauceli E."/>
            <person name="Morin E."/>
            <person name="Murat C."/>
            <person name="Pangilinan J.L."/>
            <person name="Park R."/>
            <person name="Pearson M."/>
            <person name="Quesneville H."/>
            <person name="Rouhier N."/>
            <person name="Sakthikumar S."/>
            <person name="Salamov A.A."/>
            <person name="Schmutz J."/>
            <person name="Selles B."/>
            <person name="Shapiro H."/>
            <person name="Tanguay P."/>
            <person name="Tuskan G.A."/>
            <person name="Henrissat B."/>
            <person name="Van de Peer Y."/>
            <person name="Rouze P."/>
            <person name="Ellis J.G."/>
            <person name="Dodds P.N."/>
            <person name="Schein J.E."/>
            <person name="Zhong S."/>
            <person name="Hamelin R.C."/>
            <person name="Grigoriev I.V."/>
            <person name="Szabo L.J."/>
            <person name="Martin F."/>
        </authorList>
    </citation>
    <scope>NUCLEOTIDE SEQUENCE [LARGE SCALE GENOMIC DNA]</scope>
    <source>
        <strain evidence="3">98AG31 / pathotype 3-4-7</strain>
    </source>
</reference>
<dbReference type="EMBL" id="GL883109">
    <property type="protein sequence ID" value="EGG06142.1"/>
    <property type="molecule type" value="Genomic_DNA"/>
</dbReference>
<dbReference type="Proteomes" id="UP000001072">
    <property type="component" value="Unassembled WGS sequence"/>
</dbReference>
<feature type="region of interest" description="Disordered" evidence="1">
    <location>
        <begin position="485"/>
        <end position="580"/>
    </location>
</feature>
<feature type="compositionally biased region" description="Polar residues" evidence="1">
    <location>
        <begin position="463"/>
        <end position="474"/>
    </location>
</feature>
<feature type="compositionally biased region" description="Basic and acidic residues" evidence="1">
    <location>
        <begin position="485"/>
        <end position="497"/>
    </location>
</feature>
<dbReference type="FunCoup" id="F4RMN2">
    <property type="interactions" value="71"/>
</dbReference>
<dbReference type="InterPro" id="IPR011990">
    <property type="entry name" value="TPR-like_helical_dom_sf"/>
</dbReference>
<evidence type="ECO:0000256" key="1">
    <source>
        <dbReference type="SAM" id="MobiDB-lite"/>
    </source>
</evidence>
<dbReference type="OrthoDB" id="1717591at2759"/>
<dbReference type="eggNOG" id="KOG0431">
    <property type="taxonomic scope" value="Eukaryota"/>
</dbReference>
<dbReference type="GO" id="GO:0031982">
    <property type="term" value="C:vesicle"/>
    <property type="evidence" value="ECO:0007669"/>
    <property type="project" value="TreeGrafter"/>
</dbReference>
<sequence length="945" mass="102565">MDDLVDLTFATSNSNLTSKPQSTPRNGSSSFDYLSATIARPSIITPGRTNSSYGTKPNPIHESRSAGAPPTSDAFSSLFGANDNASQRTGNSASSMTISERLKAAELEKQKQKPLEVPSSYVPKSLDPSPIMGASFAVPSSSRQTNAPSNSSLLQVQTPPSTQPHSGLSADTWDFDFLESTSGRASRVPSPVPTNLTGASLPLSSSSKSRKNSWDIDFDQPNSNHLTPGDIVETDLSSSTSSLRPGPTTHNSSISLLGDEFGPLESDQERHGQISLESGGDDILGLLGAPVVAIDPERIKRDAAQLLGHKQQTKGPSQRTRSNSPPPHILGQVVEMGFTIPQARQSLNQTFHAETGEWDVSAAVEKLLASQGETAVGGTSQRSRSEIANHERSSPSSRPPQSRRKEETRPNESPSSLVNAKEIQDQAADLLAQASAYGSTAFGKAASFWKQSKASITKVIEDQTASSSGSSQTMDGGMIKPKWMKDDQQLSEQEHNTSDVSRSNAFSDDLGPSYSNTNRSVPTSRQPSPGEQRPSQSRQPYVSSARRKVAERNVKKPTAERTFSSPDLRNTPDSFASLASDLQPSLPSVQVSNNHKLTPTYNFPSIPIINLDQSQITTSLTHRNKGNEWFKQGQYSNAESSYTKALETLQGAVMGEAGKDAYLGCLPVLNNRAAARLKNGDGKGAREDANRVIEILLCEDSEMKKSSEYLMKRMESNLNRIPNELKGSMDINEQLGKALSKRAKIKEDFEKWEEAKVDWEFCRNLGGSVTKGAGGMKMVAEGLARCMKANQSGAQNVGVRSSQTSRPITAQKPITRTRPVVVNNPNTFTALQKLREANEQAESESNQMFQSKDLVDAKIENWKSGKETNLRALLASLDQVLWSSLNWKKIGMGELLTESQVKVKYVRAISKVHPDKIPKDATVEEQMIGKAVFAVLNEAWIAMQG</sequence>
<dbReference type="Gene3D" id="1.25.40.10">
    <property type="entry name" value="Tetratricopeptide repeat domain"/>
    <property type="match status" value="1"/>
</dbReference>
<feature type="compositionally biased region" description="Basic and acidic residues" evidence="1">
    <location>
        <begin position="548"/>
        <end position="559"/>
    </location>
</feature>
<dbReference type="GeneID" id="18925838"/>
<feature type="compositionally biased region" description="Polar residues" evidence="1">
    <location>
        <begin position="235"/>
        <end position="255"/>
    </location>
</feature>
<dbReference type="Gene3D" id="1.10.287.110">
    <property type="entry name" value="DnaJ domain"/>
    <property type="match status" value="1"/>
</dbReference>
<evidence type="ECO:0000313" key="3">
    <source>
        <dbReference type="Proteomes" id="UP000001072"/>
    </source>
</evidence>
<feature type="compositionally biased region" description="Polar residues" evidence="1">
    <location>
        <begin position="83"/>
        <end position="98"/>
    </location>
</feature>
<dbReference type="GO" id="GO:0072583">
    <property type="term" value="P:clathrin-dependent endocytosis"/>
    <property type="evidence" value="ECO:0007669"/>
    <property type="project" value="TreeGrafter"/>
</dbReference>
<feature type="compositionally biased region" description="Polar residues" evidence="1">
    <location>
        <begin position="513"/>
        <end position="542"/>
    </location>
</feature>
<feature type="compositionally biased region" description="Polar residues" evidence="1">
    <location>
        <begin position="138"/>
        <end position="166"/>
    </location>
</feature>
<dbReference type="InParanoid" id="F4RMN2"/>
<accession>F4RMN2</accession>
<dbReference type="GO" id="GO:0005737">
    <property type="term" value="C:cytoplasm"/>
    <property type="evidence" value="ECO:0007669"/>
    <property type="project" value="TreeGrafter"/>
</dbReference>
<feature type="compositionally biased region" description="Polar residues" evidence="1">
    <location>
        <begin position="561"/>
        <end position="574"/>
    </location>
</feature>
<dbReference type="CDD" id="cd14270">
    <property type="entry name" value="UBA"/>
    <property type="match status" value="1"/>
</dbReference>
<dbReference type="VEuPathDB" id="FungiDB:MELLADRAFT_116559"/>
<dbReference type="SUPFAM" id="SSF46934">
    <property type="entry name" value="UBA-like"/>
    <property type="match status" value="1"/>
</dbReference>